<accession>A0A397SI80</accession>
<feature type="domain" description="Myb-like" evidence="1">
    <location>
        <begin position="704"/>
        <end position="746"/>
    </location>
</feature>
<dbReference type="AlphaFoldDB" id="A0A397SI80"/>
<feature type="domain" description="Myb-like" evidence="1">
    <location>
        <begin position="99"/>
        <end position="149"/>
    </location>
</feature>
<dbReference type="GO" id="GO:0000981">
    <property type="term" value="F:DNA-binding transcription factor activity, RNA polymerase II-specific"/>
    <property type="evidence" value="ECO:0007669"/>
    <property type="project" value="TreeGrafter"/>
</dbReference>
<protein>
    <recommendedName>
        <fullName evidence="6">Homeodomain-like protein</fullName>
    </recommendedName>
</protein>
<dbReference type="PROSITE" id="PS51294">
    <property type="entry name" value="HTH_MYB"/>
    <property type="match status" value="2"/>
</dbReference>
<keyword evidence="5" id="KW-1185">Reference proteome</keyword>
<feature type="domain" description="SANT" evidence="2">
    <location>
        <begin position="571"/>
        <end position="617"/>
    </location>
</feature>
<proteinExistence type="predicted"/>
<dbReference type="CDD" id="cd00167">
    <property type="entry name" value="SANT"/>
    <property type="match status" value="7"/>
</dbReference>
<dbReference type="PANTHER" id="PTHR45614:SF25">
    <property type="entry name" value="MYB PROTEIN"/>
    <property type="match status" value="1"/>
</dbReference>
<dbReference type="GO" id="GO:0005634">
    <property type="term" value="C:nucleus"/>
    <property type="evidence" value="ECO:0007669"/>
    <property type="project" value="TreeGrafter"/>
</dbReference>
<dbReference type="InterPro" id="IPR001005">
    <property type="entry name" value="SANT/Myb"/>
</dbReference>
<evidence type="ECO:0000259" key="2">
    <source>
        <dbReference type="PROSITE" id="PS51293"/>
    </source>
</evidence>
<feature type="domain" description="HTH myb-type" evidence="3">
    <location>
        <begin position="563"/>
        <end position="604"/>
    </location>
</feature>
<evidence type="ECO:0000259" key="1">
    <source>
        <dbReference type="PROSITE" id="PS50090"/>
    </source>
</evidence>
<feature type="domain" description="Myb-like" evidence="1">
    <location>
        <begin position="388"/>
        <end position="417"/>
    </location>
</feature>
<evidence type="ECO:0000259" key="3">
    <source>
        <dbReference type="PROSITE" id="PS51294"/>
    </source>
</evidence>
<evidence type="ECO:0008006" key="6">
    <source>
        <dbReference type="Google" id="ProtNLM"/>
    </source>
</evidence>
<feature type="domain" description="SANT" evidence="2">
    <location>
        <begin position="282"/>
        <end position="333"/>
    </location>
</feature>
<dbReference type="PANTHER" id="PTHR45614">
    <property type="entry name" value="MYB PROTEIN-RELATED"/>
    <property type="match status" value="1"/>
</dbReference>
<name>A0A397SI80_9GLOM</name>
<feature type="domain" description="HTH myb-type" evidence="3">
    <location>
        <begin position="704"/>
        <end position="750"/>
    </location>
</feature>
<dbReference type="PROSITE" id="PS50090">
    <property type="entry name" value="MYB_LIKE"/>
    <property type="match status" value="7"/>
</dbReference>
<feature type="domain" description="Myb-like" evidence="1">
    <location>
        <begin position="287"/>
        <end position="329"/>
    </location>
</feature>
<dbReference type="Pfam" id="PF13921">
    <property type="entry name" value="Myb_DNA-bind_6"/>
    <property type="match status" value="1"/>
</dbReference>
<dbReference type="InterPro" id="IPR017930">
    <property type="entry name" value="Myb_dom"/>
</dbReference>
<organism evidence="4 5">
    <name type="scientific">Glomus cerebriforme</name>
    <dbReference type="NCBI Taxonomy" id="658196"/>
    <lineage>
        <taxon>Eukaryota</taxon>
        <taxon>Fungi</taxon>
        <taxon>Fungi incertae sedis</taxon>
        <taxon>Mucoromycota</taxon>
        <taxon>Glomeromycotina</taxon>
        <taxon>Glomeromycetes</taxon>
        <taxon>Glomerales</taxon>
        <taxon>Glomeraceae</taxon>
        <taxon>Glomus</taxon>
    </lineage>
</organism>
<evidence type="ECO:0000313" key="5">
    <source>
        <dbReference type="Proteomes" id="UP000265703"/>
    </source>
</evidence>
<sequence length="764" mass="90797">MTSFRKLCNQKSVAFFNQVRSLLFAREVCYNDYFHKSTLYTNNVKGQFNFLKRTFFTKNELDNENKFKGIIEGVGELEDLSKVKEFSLNSIKDGMIDKEPIISNTKWSRLEIKVLDSLVEKHGEDWELVSQYMFDKSPQECKIKYESIKIQPYSTTFTEGFTDDEIDHLNNLIRKHGRNWRMIAKMFHGKKALDIESFVNNNPDKFPSLYRSPISIKRYGGSAWTDDELKSLNELLIKYGRNFDAISEELPGRTPKAVERTISKRMLSLPALHSGKVSEWFRSSTIWSESEIRLLNELIEVYGFNWEKISDYLPGRSPTSCSTKFYTSWSTWNHKATALVPHKWPKEVLEFLDLLIKKYGKWQIIPVLVPGLTPANWFSPFFPQSRGWTTDEKLILQYLIKTHGYNWEKISEYFPHRQRWTIIREVLGNIEDYESTHKDQEISISKLIMPKKRKRRCSYWSYEEVEKLYELKEKYSSNWYKISNELPGRNPASCYLKDFVLLSACKELNNKLSALEICHLQELLRDHGTKWETIAKHINKDPNEIKDIVNEYPRIFPPVIFGSQIKNTGHWSKKEQELFKNLVAVHGNNWKYIKNFFPKKSYKQMFEYYYKNQENFPHEYSLNTKYWIFNRATWKKEENELLKELLQKYGDDFEYIARHFPDRSSSAIKAHVRNFPELFYTENEQNYRIESKHKKYQKTSNMIWTKEEVNKLLELTKSNPINWDSIAAKIPYRSAIACKAKYRTLIKPEMTVPRFSDTYEVLQD</sequence>
<dbReference type="STRING" id="658196.A0A397SI80"/>
<dbReference type="Gene3D" id="1.10.10.60">
    <property type="entry name" value="Homeodomain-like"/>
    <property type="match status" value="10"/>
</dbReference>
<dbReference type="Proteomes" id="UP000265703">
    <property type="component" value="Unassembled WGS sequence"/>
</dbReference>
<reference evidence="4 5" key="1">
    <citation type="submission" date="2018-06" db="EMBL/GenBank/DDBJ databases">
        <title>Comparative genomics reveals the genomic features of Rhizophagus irregularis, R. cerebriforme, R. diaphanum and Gigaspora rosea, and their symbiotic lifestyle signature.</title>
        <authorList>
            <person name="Morin E."/>
            <person name="San Clemente H."/>
            <person name="Chen E.C.H."/>
            <person name="De La Providencia I."/>
            <person name="Hainaut M."/>
            <person name="Kuo A."/>
            <person name="Kohler A."/>
            <person name="Murat C."/>
            <person name="Tang N."/>
            <person name="Roy S."/>
            <person name="Loubradou J."/>
            <person name="Henrissat B."/>
            <person name="Grigoriev I.V."/>
            <person name="Corradi N."/>
            <person name="Roux C."/>
            <person name="Martin F.M."/>
        </authorList>
    </citation>
    <scope>NUCLEOTIDE SEQUENCE [LARGE SCALE GENOMIC DNA]</scope>
    <source>
        <strain evidence="4 5">DAOM 227022</strain>
    </source>
</reference>
<gene>
    <name evidence="4" type="ORF">C1645_502201</name>
</gene>
<feature type="domain" description="SANT" evidence="2">
    <location>
        <begin position="102"/>
        <end position="153"/>
    </location>
</feature>
<dbReference type="PROSITE" id="PS51293">
    <property type="entry name" value="SANT"/>
    <property type="match status" value="3"/>
</dbReference>
<dbReference type="InterPro" id="IPR050560">
    <property type="entry name" value="MYB_TF"/>
</dbReference>
<dbReference type="InterPro" id="IPR017884">
    <property type="entry name" value="SANT_dom"/>
</dbReference>
<feature type="domain" description="Myb-like" evidence="1">
    <location>
        <begin position="563"/>
        <end position="613"/>
    </location>
</feature>
<feature type="domain" description="Myb-like" evidence="1">
    <location>
        <begin position="630"/>
        <end position="676"/>
    </location>
</feature>
<dbReference type="SUPFAM" id="SSF46689">
    <property type="entry name" value="Homeodomain-like"/>
    <property type="match status" value="7"/>
</dbReference>
<dbReference type="GO" id="GO:0000978">
    <property type="term" value="F:RNA polymerase II cis-regulatory region sequence-specific DNA binding"/>
    <property type="evidence" value="ECO:0007669"/>
    <property type="project" value="TreeGrafter"/>
</dbReference>
<feature type="domain" description="Myb-like" evidence="1">
    <location>
        <begin position="452"/>
        <end position="502"/>
    </location>
</feature>
<evidence type="ECO:0000313" key="4">
    <source>
        <dbReference type="EMBL" id="RIA82501.1"/>
    </source>
</evidence>
<dbReference type="SMART" id="SM00717">
    <property type="entry name" value="SANT"/>
    <property type="match status" value="10"/>
</dbReference>
<dbReference type="Pfam" id="PF00249">
    <property type="entry name" value="Myb_DNA-binding"/>
    <property type="match status" value="8"/>
</dbReference>
<dbReference type="InterPro" id="IPR009057">
    <property type="entry name" value="Homeodomain-like_sf"/>
</dbReference>
<dbReference type="OrthoDB" id="2143914at2759"/>
<comment type="caution">
    <text evidence="4">The sequence shown here is derived from an EMBL/GenBank/DDBJ whole genome shotgun (WGS) entry which is preliminary data.</text>
</comment>
<dbReference type="EMBL" id="QKYT01000659">
    <property type="protein sequence ID" value="RIA82501.1"/>
    <property type="molecule type" value="Genomic_DNA"/>
</dbReference>